<dbReference type="AlphaFoldDB" id="A0A931B968"/>
<reference evidence="1" key="1">
    <citation type="submission" date="2020-11" db="EMBL/GenBank/DDBJ databases">
        <title>Isolation and identification of active actinomycetes.</title>
        <authorList>
            <person name="Yu B."/>
        </authorList>
    </citation>
    <scope>NUCLEOTIDE SEQUENCE</scope>
    <source>
        <strain evidence="1">NEAU-YB345</strain>
    </source>
</reference>
<dbReference type="EMBL" id="JADPRT010000018">
    <property type="protein sequence ID" value="MBF9072834.1"/>
    <property type="molecule type" value="Genomic_DNA"/>
</dbReference>
<evidence type="ECO:0000313" key="2">
    <source>
        <dbReference type="Proteomes" id="UP000657385"/>
    </source>
</evidence>
<name>A0A931B968_9ACTN</name>
<proteinExistence type="predicted"/>
<comment type="caution">
    <text evidence="1">The sequence shown here is derived from an EMBL/GenBank/DDBJ whole genome shotgun (WGS) entry which is preliminary data.</text>
</comment>
<gene>
    <name evidence="1" type="ORF">I2501_32945</name>
</gene>
<protein>
    <submittedName>
        <fullName evidence="1">Uncharacterized protein</fullName>
    </submittedName>
</protein>
<accession>A0A931B968</accession>
<evidence type="ECO:0000313" key="1">
    <source>
        <dbReference type="EMBL" id="MBF9072834.1"/>
    </source>
</evidence>
<sequence>MLADASSRSGTAVVADLRFAWTLIGRGWAVCSVGDARTGVEVTASFISNAPEDLLTAVARLVTGEADTRVQFEAEPTVFRWVFCRAGSDVWIRLLELSDGSKHDIAGTEIWSSQQNLDTVARAVIRCFDEVSMKYGESAYRGKWGEHFPRSELEALRSLWRTHQSGRMT</sequence>
<dbReference type="Proteomes" id="UP000657385">
    <property type="component" value="Unassembled WGS sequence"/>
</dbReference>
<organism evidence="1 2">
    <name type="scientific">Streptacidiphilus fuscans</name>
    <dbReference type="NCBI Taxonomy" id="2789292"/>
    <lineage>
        <taxon>Bacteria</taxon>
        <taxon>Bacillati</taxon>
        <taxon>Actinomycetota</taxon>
        <taxon>Actinomycetes</taxon>
        <taxon>Kitasatosporales</taxon>
        <taxon>Streptomycetaceae</taxon>
        <taxon>Streptacidiphilus</taxon>
    </lineage>
</organism>
<keyword evidence="2" id="KW-1185">Reference proteome</keyword>